<evidence type="ECO:0000313" key="1">
    <source>
        <dbReference type="EMBL" id="CAE0320015.1"/>
    </source>
</evidence>
<dbReference type="EMBL" id="HBIH01001644">
    <property type="protein sequence ID" value="CAE0320015.1"/>
    <property type="molecule type" value="Transcribed_RNA"/>
</dbReference>
<reference evidence="1" key="1">
    <citation type="submission" date="2021-01" db="EMBL/GenBank/DDBJ databases">
        <authorList>
            <person name="Corre E."/>
            <person name="Pelletier E."/>
            <person name="Niang G."/>
            <person name="Scheremetjew M."/>
            <person name="Finn R."/>
            <person name="Kale V."/>
            <person name="Holt S."/>
            <person name="Cochrane G."/>
            <person name="Meng A."/>
            <person name="Brown T."/>
            <person name="Cohen L."/>
        </authorList>
    </citation>
    <scope>NUCLEOTIDE SEQUENCE</scope>
    <source>
        <strain evidence="1">S3</strain>
    </source>
</reference>
<organism evidence="1">
    <name type="scientific">Strombidium inclinatum</name>
    <dbReference type="NCBI Taxonomy" id="197538"/>
    <lineage>
        <taxon>Eukaryota</taxon>
        <taxon>Sar</taxon>
        <taxon>Alveolata</taxon>
        <taxon>Ciliophora</taxon>
        <taxon>Intramacronucleata</taxon>
        <taxon>Spirotrichea</taxon>
        <taxon>Oligotrichia</taxon>
        <taxon>Strombidiidae</taxon>
        <taxon>Strombidium</taxon>
    </lineage>
</organism>
<protein>
    <submittedName>
        <fullName evidence="1">Uncharacterized protein</fullName>
    </submittedName>
</protein>
<gene>
    <name evidence="1" type="ORF">SINC0208_LOCUS593</name>
</gene>
<proteinExistence type="predicted"/>
<sequence length="109" mass="12122">MVDVLLAVLQQLVRQLVLLVQRMQGSHRSLGFERAVLSRSSLRSRRALGLRRDRSWSGFEPLLDLSLLDINQLLVVELGLESLQVQVDGSLDIVVSLVVLLQAPQVLLG</sequence>
<dbReference type="AlphaFoldDB" id="A0A7S3MRA0"/>
<name>A0A7S3MRA0_9SPIT</name>
<accession>A0A7S3MRA0</accession>